<reference evidence="2" key="1">
    <citation type="journal article" date="2020" name="Phytopathology">
        <title>Genome Sequence Resources of Colletotrichum truncatum, C. plurivorum, C. musicola, and C. sojae: Four Species Pathogenic to Soybean (Glycine max).</title>
        <authorList>
            <person name="Rogerio F."/>
            <person name="Boufleur T.R."/>
            <person name="Ciampi-Guillardi M."/>
            <person name="Sukno S.A."/>
            <person name="Thon M.R."/>
            <person name="Massola Junior N.S."/>
            <person name="Baroncelli R."/>
        </authorList>
    </citation>
    <scope>NUCLEOTIDE SEQUENCE</scope>
    <source>
        <strain evidence="2">LFN0074</strain>
    </source>
</reference>
<protein>
    <submittedName>
        <fullName evidence="2">Uncharacterized protein</fullName>
    </submittedName>
</protein>
<evidence type="ECO:0000313" key="2">
    <source>
        <dbReference type="EMBL" id="KAF6835984.1"/>
    </source>
</evidence>
<organism evidence="2 3">
    <name type="scientific">Colletotrichum musicola</name>
    <dbReference type="NCBI Taxonomy" id="2175873"/>
    <lineage>
        <taxon>Eukaryota</taxon>
        <taxon>Fungi</taxon>
        <taxon>Dikarya</taxon>
        <taxon>Ascomycota</taxon>
        <taxon>Pezizomycotina</taxon>
        <taxon>Sordariomycetes</taxon>
        <taxon>Hypocreomycetidae</taxon>
        <taxon>Glomerellales</taxon>
        <taxon>Glomerellaceae</taxon>
        <taxon>Colletotrichum</taxon>
        <taxon>Colletotrichum orchidearum species complex</taxon>
    </lineage>
</organism>
<feature type="region of interest" description="Disordered" evidence="1">
    <location>
        <begin position="274"/>
        <end position="337"/>
    </location>
</feature>
<feature type="region of interest" description="Disordered" evidence="1">
    <location>
        <begin position="222"/>
        <end position="255"/>
    </location>
</feature>
<proteinExistence type="predicted"/>
<comment type="caution">
    <text evidence="2">The sequence shown here is derived from an EMBL/GenBank/DDBJ whole genome shotgun (WGS) entry which is preliminary data.</text>
</comment>
<evidence type="ECO:0000313" key="3">
    <source>
        <dbReference type="Proteomes" id="UP000639643"/>
    </source>
</evidence>
<name>A0A8H6NJS2_9PEZI</name>
<gene>
    <name evidence="2" type="ORF">CMUS01_05579</name>
</gene>
<sequence>MADASLFPLAPWDTPVADPCTVPGPEVQVSTRRLTKSPLEGWPAAPITIIITHRRNDSSQRPCSAKSEHLHPMMRMGTRGQNKAEKGQDRLQPRTSPTVGTVDSGLGLQQSAVRVESGSSDSFVVGLRDACLPRLHRITTLSLLVSYLRDLLLDAVPSLGLSQPDRRMTDVGIAEIPSPWHEHGKREDEPCRPLSLTVRWRAIPVHLLRPVFIVRGGPDMLSGDSTGRKSKPSPLSSPGASSTAVDDKSHVPLQTPPARLCNLQLLLGGPVRLGEKKKGKKKTLDRCQWPSRSLLTSDSTRPRRTKSRHGGAALQSPACHWPQDKAAEPTNARNGDNKLQLYSIPNAHRPLSRPPTTAKRHRIITPDLRSPVYALTRHLRVSRAIFLKILETPLQPLSTILAPYGDNLFDPDSASPPPAPQSAAC</sequence>
<feature type="compositionally biased region" description="Polar residues" evidence="1">
    <location>
        <begin position="93"/>
        <end position="104"/>
    </location>
</feature>
<feature type="compositionally biased region" description="Polar residues" evidence="1">
    <location>
        <begin position="290"/>
        <end position="299"/>
    </location>
</feature>
<feature type="region of interest" description="Disordered" evidence="1">
    <location>
        <begin position="55"/>
        <end position="104"/>
    </location>
</feature>
<dbReference type="EMBL" id="WIGM01000167">
    <property type="protein sequence ID" value="KAF6835984.1"/>
    <property type="molecule type" value="Genomic_DNA"/>
</dbReference>
<feature type="compositionally biased region" description="Basic and acidic residues" evidence="1">
    <location>
        <begin position="82"/>
        <end position="92"/>
    </location>
</feature>
<feature type="compositionally biased region" description="Polar residues" evidence="1">
    <location>
        <begin position="233"/>
        <end position="244"/>
    </location>
</feature>
<evidence type="ECO:0000256" key="1">
    <source>
        <dbReference type="SAM" id="MobiDB-lite"/>
    </source>
</evidence>
<accession>A0A8H6NJS2</accession>
<keyword evidence="3" id="KW-1185">Reference proteome</keyword>
<dbReference type="AlphaFoldDB" id="A0A8H6NJS2"/>
<dbReference type="Proteomes" id="UP000639643">
    <property type="component" value="Unassembled WGS sequence"/>
</dbReference>